<protein>
    <submittedName>
        <fullName evidence="1">Uncharacterized protein</fullName>
    </submittedName>
</protein>
<name>A0A0K2TLW2_LEPSM</name>
<organism evidence="1">
    <name type="scientific">Lepeophtheirus salmonis</name>
    <name type="common">Salmon louse</name>
    <name type="synonym">Caligus salmonis</name>
    <dbReference type="NCBI Taxonomy" id="72036"/>
    <lineage>
        <taxon>Eukaryota</taxon>
        <taxon>Metazoa</taxon>
        <taxon>Ecdysozoa</taxon>
        <taxon>Arthropoda</taxon>
        <taxon>Crustacea</taxon>
        <taxon>Multicrustacea</taxon>
        <taxon>Hexanauplia</taxon>
        <taxon>Copepoda</taxon>
        <taxon>Siphonostomatoida</taxon>
        <taxon>Caligidae</taxon>
        <taxon>Lepeophtheirus</taxon>
    </lineage>
</organism>
<accession>A0A0K2TLW2</accession>
<evidence type="ECO:0000313" key="1">
    <source>
        <dbReference type="EMBL" id="CDW26830.1"/>
    </source>
</evidence>
<dbReference type="EMBL" id="HACA01009471">
    <property type="protein sequence ID" value="CDW26832.1"/>
    <property type="molecule type" value="Transcribed_RNA"/>
</dbReference>
<dbReference type="EMBL" id="HACA01009469">
    <property type="protein sequence ID" value="CDW26830.1"/>
    <property type="molecule type" value="Transcribed_RNA"/>
</dbReference>
<sequence length="47" mass="5497">MVCKMLFIMDSHNLPICLQYQQKYFITTNNSDSPINILPIRSCKVFS</sequence>
<dbReference type="AlphaFoldDB" id="A0A0K2TLW2"/>
<reference evidence="1" key="1">
    <citation type="submission" date="2014-05" db="EMBL/GenBank/DDBJ databases">
        <authorList>
            <person name="Chronopoulou M."/>
        </authorList>
    </citation>
    <scope>NUCLEOTIDE SEQUENCE</scope>
    <source>
        <tissue evidence="1">Whole organism</tissue>
    </source>
</reference>
<proteinExistence type="predicted"/>
<dbReference type="EMBL" id="HACA01009470">
    <property type="protein sequence ID" value="CDW26831.1"/>
    <property type="molecule type" value="Transcribed_RNA"/>
</dbReference>